<reference evidence="2" key="1">
    <citation type="submission" date="2013-05" db="EMBL/GenBank/DDBJ databases">
        <title>Genome assembly of Cystobacter fuscus DSM 2262.</title>
        <authorList>
            <person name="Sharma G."/>
            <person name="Khatri I."/>
            <person name="Kaur C."/>
            <person name="Mayilraj S."/>
            <person name="Subramanian S."/>
        </authorList>
    </citation>
    <scope>NUCLEOTIDE SEQUENCE [LARGE SCALE GENOMIC DNA]</scope>
    <source>
        <strain evidence="2">DSM 2262</strain>
    </source>
</reference>
<evidence type="ECO:0000313" key="3">
    <source>
        <dbReference type="Proteomes" id="UP000011682"/>
    </source>
</evidence>
<keyword evidence="3" id="KW-1185">Reference proteome</keyword>
<dbReference type="eggNOG" id="COG5659">
    <property type="taxonomic scope" value="Bacteria"/>
</dbReference>
<gene>
    <name evidence="2" type="ORF">D187_009761</name>
</gene>
<dbReference type="AlphaFoldDB" id="S9NVH9"/>
<organism evidence="2 3">
    <name type="scientific">Cystobacter fuscus (strain ATCC 25194 / DSM 2262 / NBRC 100088 / M29)</name>
    <dbReference type="NCBI Taxonomy" id="1242864"/>
    <lineage>
        <taxon>Bacteria</taxon>
        <taxon>Pseudomonadati</taxon>
        <taxon>Myxococcota</taxon>
        <taxon>Myxococcia</taxon>
        <taxon>Myxococcales</taxon>
        <taxon>Cystobacterineae</taxon>
        <taxon>Archangiaceae</taxon>
        <taxon>Cystobacter</taxon>
    </lineage>
</organism>
<comment type="caution">
    <text evidence="2">The sequence shown here is derived from an EMBL/GenBank/DDBJ whole genome shotgun (WGS) entry which is preliminary data.</text>
</comment>
<proteinExistence type="predicted"/>
<dbReference type="Pfam" id="PF13546">
    <property type="entry name" value="DDE_5"/>
    <property type="match status" value="1"/>
</dbReference>
<dbReference type="PANTHER" id="PTHR33627">
    <property type="entry name" value="TRANSPOSASE"/>
    <property type="match status" value="1"/>
</dbReference>
<evidence type="ECO:0000313" key="2">
    <source>
        <dbReference type="EMBL" id="EPX54926.1"/>
    </source>
</evidence>
<dbReference type="Proteomes" id="UP000011682">
    <property type="component" value="Unassembled WGS sequence"/>
</dbReference>
<sequence length="111" mass="12499">MSQVMRTFMDASGVQRLEAYFQRIGDVLGEDSRRGSFAIYAMGLLGDGERKSIEPIAARACPDPSKADALHQRLLHFAVNSRWSDREVRREAARYALEALTQREPVEAWSG</sequence>
<name>S9NVH9_CYSF2</name>
<dbReference type="PANTHER" id="PTHR33627:SF1">
    <property type="entry name" value="TRANSPOSASE"/>
    <property type="match status" value="1"/>
</dbReference>
<dbReference type="InterPro" id="IPR039365">
    <property type="entry name" value="IS701-like"/>
</dbReference>
<evidence type="ECO:0000259" key="1">
    <source>
        <dbReference type="Pfam" id="PF13546"/>
    </source>
</evidence>
<protein>
    <submittedName>
        <fullName evidence="2">Mobile element protein</fullName>
    </submittedName>
</protein>
<accession>S9NVH9</accession>
<dbReference type="InterPro" id="IPR038721">
    <property type="entry name" value="IS701-like_DDE_dom"/>
</dbReference>
<dbReference type="EMBL" id="ANAH02000076">
    <property type="protein sequence ID" value="EPX54926.1"/>
    <property type="molecule type" value="Genomic_DNA"/>
</dbReference>
<feature type="domain" description="Transposase IS701-like DDE" evidence="1">
    <location>
        <begin position="27"/>
        <end position="109"/>
    </location>
</feature>